<dbReference type="InterPro" id="IPR036388">
    <property type="entry name" value="WH-like_DNA-bd_sf"/>
</dbReference>
<proteinExistence type="predicted"/>
<dbReference type="Gene3D" id="1.10.10.10">
    <property type="entry name" value="Winged helix-like DNA-binding domain superfamily/Winged helix DNA-binding domain"/>
    <property type="match status" value="1"/>
</dbReference>
<evidence type="ECO:0000259" key="1">
    <source>
        <dbReference type="Pfam" id="PF08281"/>
    </source>
</evidence>
<dbReference type="KEGG" id="adin:H7849_07005"/>
<dbReference type="InterPro" id="IPR013249">
    <property type="entry name" value="RNA_pol_sigma70_r4_t2"/>
</dbReference>
<keyword evidence="3" id="KW-1185">Reference proteome</keyword>
<dbReference type="EMBL" id="CP060394">
    <property type="protein sequence ID" value="QNI33670.1"/>
    <property type="molecule type" value="Genomic_DNA"/>
</dbReference>
<dbReference type="GO" id="GO:0006352">
    <property type="term" value="P:DNA-templated transcription initiation"/>
    <property type="evidence" value="ECO:0007669"/>
    <property type="project" value="InterPro"/>
</dbReference>
<dbReference type="AlphaFoldDB" id="A0A7G8BMA0"/>
<dbReference type="GO" id="GO:0016987">
    <property type="term" value="F:sigma factor activity"/>
    <property type="evidence" value="ECO:0007669"/>
    <property type="project" value="InterPro"/>
</dbReference>
<feature type="domain" description="RNA polymerase sigma factor 70 region 4 type 2" evidence="1">
    <location>
        <begin position="1"/>
        <end position="47"/>
    </location>
</feature>
<dbReference type="GO" id="GO:0003677">
    <property type="term" value="F:DNA binding"/>
    <property type="evidence" value="ECO:0007669"/>
    <property type="project" value="InterPro"/>
</dbReference>
<dbReference type="SUPFAM" id="SSF88659">
    <property type="entry name" value="Sigma3 and sigma4 domains of RNA polymerase sigma factors"/>
    <property type="match status" value="1"/>
</dbReference>
<evidence type="ECO:0000313" key="3">
    <source>
        <dbReference type="Proteomes" id="UP000515312"/>
    </source>
</evidence>
<reference evidence="2 3" key="1">
    <citation type="submission" date="2020-08" db="EMBL/GenBank/DDBJ databases">
        <title>Edaphobacter telluris sp. nov. and Acidobacterium dinghuensis sp. nov., two acidobacteria isolated from forest soil.</title>
        <authorList>
            <person name="Fu J."/>
            <person name="Qiu L."/>
        </authorList>
    </citation>
    <scope>NUCLEOTIDE SEQUENCE [LARGE SCALE GENOMIC DNA]</scope>
    <source>
        <strain evidence="2">4Y35</strain>
    </source>
</reference>
<protein>
    <recommendedName>
        <fullName evidence="1">RNA polymerase sigma factor 70 region 4 type 2 domain-containing protein</fullName>
    </recommendedName>
</protein>
<dbReference type="Pfam" id="PF08281">
    <property type="entry name" value="Sigma70_r4_2"/>
    <property type="match status" value="1"/>
</dbReference>
<dbReference type="Proteomes" id="UP000515312">
    <property type="component" value="Chromosome"/>
</dbReference>
<name>A0A7G8BMA0_9BACT</name>
<dbReference type="InterPro" id="IPR013324">
    <property type="entry name" value="RNA_pol_sigma_r3/r4-like"/>
</dbReference>
<organism evidence="2 3">
    <name type="scientific">Alloacidobacterium dinghuense</name>
    <dbReference type="NCBI Taxonomy" id="2763107"/>
    <lineage>
        <taxon>Bacteria</taxon>
        <taxon>Pseudomonadati</taxon>
        <taxon>Acidobacteriota</taxon>
        <taxon>Terriglobia</taxon>
        <taxon>Terriglobales</taxon>
        <taxon>Acidobacteriaceae</taxon>
        <taxon>Alloacidobacterium</taxon>
    </lineage>
</organism>
<sequence length="54" mass="6238">MRKLPPAFRPIIVLRHVDELSIEETADALRISVAAAKRRVLRARRRLRESLSTC</sequence>
<evidence type="ECO:0000313" key="2">
    <source>
        <dbReference type="EMBL" id="QNI33670.1"/>
    </source>
</evidence>
<gene>
    <name evidence="2" type="ORF">H7849_07005</name>
</gene>
<accession>A0A7G8BMA0</accession>